<dbReference type="PANTHER" id="PTHR10587:SF133">
    <property type="entry name" value="CHITIN DEACETYLASE 1-RELATED"/>
    <property type="match status" value="1"/>
</dbReference>
<dbReference type="InterPro" id="IPR050248">
    <property type="entry name" value="Polysacc_deacetylase_ArnD"/>
</dbReference>
<dbReference type="GO" id="GO:0016787">
    <property type="term" value="F:hydrolase activity"/>
    <property type="evidence" value="ECO:0007669"/>
    <property type="project" value="UniProtKB-KW"/>
</dbReference>
<dbReference type="PROSITE" id="PS51677">
    <property type="entry name" value="NODB"/>
    <property type="match status" value="1"/>
</dbReference>
<keyword evidence="5" id="KW-1185">Reference proteome</keyword>
<gene>
    <name evidence="4" type="ORF">ACFQ1M_02545</name>
</gene>
<evidence type="ECO:0000256" key="1">
    <source>
        <dbReference type="ARBA" id="ARBA00022723"/>
    </source>
</evidence>
<proteinExistence type="predicted"/>
<dbReference type="Gene3D" id="3.20.20.370">
    <property type="entry name" value="Glycoside hydrolase/deacetylase"/>
    <property type="match status" value="1"/>
</dbReference>
<dbReference type="InterPro" id="IPR011330">
    <property type="entry name" value="Glyco_hydro/deAcase_b/a-brl"/>
</dbReference>
<dbReference type="EMBL" id="JBHTJH010000003">
    <property type="protein sequence ID" value="MFD0861074.1"/>
    <property type="molecule type" value="Genomic_DNA"/>
</dbReference>
<dbReference type="Proteomes" id="UP001596978">
    <property type="component" value="Unassembled WGS sequence"/>
</dbReference>
<evidence type="ECO:0000259" key="3">
    <source>
        <dbReference type="PROSITE" id="PS51677"/>
    </source>
</evidence>
<evidence type="ECO:0000313" key="4">
    <source>
        <dbReference type="EMBL" id="MFD0861074.1"/>
    </source>
</evidence>
<name>A0ABW3CTI4_9FLAO</name>
<accession>A0ABW3CTI4</accession>
<keyword evidence="1" id="KW-0479">Metal-binding</keyword>
<dbReference type="InterPro" id="IPR002509">
    <property type="entry name" value="NODB_dom"/>
</dbReference>
<dbReference type="EC" id="3.-.-.-" evidence="4"/>
<feature type="domain" description="NodB homology" evidence="3">
    <location>
        <begin position="28"/>
        <end position="221"/>
    </location>
</feature>
<protein>
    <submittedName>
        <fullName evidence="4">Polysaccharide deacetylase family protein</fullName>
        <ecNumber evidence="4">3.-.-.-</ecNumber>
    </submittedName>
</protein>
<dbReference type="PANTHER" id="PTHR10587">
    <property type="entry name" value="GLYCOSYL TRANSFERASE-RELATED"/>
    <property type="match status" value="1"/>
</dbReference>
<keyword evidence="2 4" id="KW-0378">Hydrolase</keyword>
<dbReference type="SUPFAM" id="SSF88713">
    <property type="entry name" value="Glycoside hydrolase/deacetylase"/>
    <property type="match status" value="1"/>
</dbReference>
<evidence type="ECO:0000313" key="5">
    <source>
        <dbReference type="Proteomes" id="UP001596978"/>
    </source>
</evidence>
<organism evidence="4 5">
    <name type="scientific">Sungkyunkwania multivorans</name>
    <dbReference type="NCBI Taxonomy" id="1173618"/>
    <lineage>
        <taxon>Bacteria</taxon>
        <taxon>Pseudomonadati</taxon>
        <taxon>Bacteroidota</taxon>
        <taxon>Flavobacteriia</taxon>
        <taxon>Flavobacteriales</taxon>
        <taxon>Flavobacteriaceae</taxon>
        <taxon>Sungkyunkwania</taxon>
    </lineage>
</organism>
<dbReference type="CDD" id="cd10917">
    <property type="entry name" value="CE4_NodB_like_6s_7s"/>
    <property type="match status" value="1"/>
</dbReference>
<evidence type="ECO:0000256" key="2">
    <source>
        <dbReference type="ARBA" id="ARBA00022801"/>
    </source>
</evidence>
<dbReference type="Pfam" id="PF01522">
    <property type="entry name" value="Polysacc_deac_1"/>
    <property type="match status" value="1"/>
</dbReference>
<dbReference type="RefSeq" id="WP_386403406.1">
    <property type="nucleotide sequence ID" value="NZ_JBHTJH010000003.1"/>
</dbReference>
<comment type="caution">
    <text evidence="4">The sequence shown here is derived from an EMBL/GenBank/DDBJ whole genome shotgun (WGS) entry which is preliminary data.</text>
</comment>
<sequence length="229" mass="26623">MSYISPKIPWLLRKSFPSYLWRSYTKEKILYLTFDDGPIPEITERVLDILKDFNAKATFFCIGDNVDKYPAILKRILTEKHAVGNHTYNHVKGWKCSNEAYLSNVLEAEVLLESFIRDFKKDLPNRSKEMDMKLFRPPYGQITPTQARMLQKLGYTIVMWDVVAIDWKSEISQDKVVDNVLKNAKEGSVVIFHDSVKASKNMLYALPKVLTYYHDRGFTFRAISPRTLA</sequence>
<reference evidence="5" key="1">
    <citation type="journal article" date="2019" name="Int. J. Syst. Evol. Microbiol.">
        <title>The Global Catalogue of Microorganisms (GCM) 10K type strain sequencing project: providing services to taxonomists for standard genome sequencing and annotation.</title>
        <authorList>
            <consortium name="The Broad Institute Genomics Platform"/>
            <consortium name="The Broad Institute Genome Sequencing Center for Infectious Disease"/>
            <person name="Wu L."/>
            <person name="Ma J."/>
        </authorList>
    </citation>
    <scope>NUCLEOTIDE SEQUENCE [LARGE SCALE GENOMIC DNA]</scope>
    <source>
        <strain evidence="5">CCUG 62952</strain>
    </source>
</reference>